<evidence type="ECO:0000313" key="1">
    <source>
        <dbReference type="EMBL" id="ORB47263.1"/>
    </source>
</evidence>
<dbReference type="OrthoDB" id="4378081at2"/>
<name>A0A1X0IJS6_9MYCO</name>
<comment type="caution">
    <text evidence="1">The sequence shown here is derived from an EMBL/GenBank/DDBJ whole genome shotgun (WGS) entry which is preliminary data.</text>
</comment>
<dbReference type="Proteomes" id="UP000192434">
    <property type="component" value="Unassembled WGS sequence"/>
</dbReference>
<protein>
    <recommendedName>
        <fullName evidence="3">Bacteriophage protein</fullName>
    </recommendedName>
</protein>
<organism evidence="1 2">
    <name type="scientific">Mycobacteroides saopaulense</name>
    <dbReference type="NCBI Taxonomy" id="1578165"/>
    <lineage>
        <taxon>Bacteria</taxon>
        <taxon>Bacillati</taxon>
        <taxon>Actinomycetota</taxon>
        <taxon>Actinomycetes</taxon>
        <taxon>Mycobacteriales</taxon>
        <taxon>Mycobacteriaceae</taxon>
        <taxon>Mycobacteroides</taxon>
    </lineage>
</organism>
<proteinExistence type="predicted"/>
<gene>
    <name evidence="1" type="ORF">BST43_26230</name>
</gene>
<evidence type="ECO:0008006" key="3">
    <source>
        <dbReference type="Google" id="ProtNLM"/>
    </source>
</evidence>
<dbReference type="RefSeq" id="WP_083020218.1">
    <property type="nucleotide sequence ID" value="NZ_MVII01000065.1"/>
</dbReference>
<accession>A0A1X0IJS6</accession>
<sequence length="397" mass="43417">MSALTIPRINHPALEEVLSQPLPFGAESGYMTEGDALPRVTQTADNVDLNQIWVEMQAALAEWNKRRSAITNLLSYWHTSVADAISQGLNEDSFEEASEFGEPESLRPPSDHVLLGYGFKDYDRAARFTWKALRDMDSRQVRAVHDGALNSDNRLVTGTILQRLFSPEPEINATGHTCYGLWSGDGMLPPAFNGRTFDGDHTHYRITGNSDIDSGDLLEAVKNIREHGYGLVDSRQEIIALVGEQESEVIQSFRANVENNNSQVSKWDFLPATNQPSFILQGGGELVGSLPPGEVFGLPTVGKWGPVWIVESSVVPNGYFAVIATSGPGSTSNPIGVREHTNTTYNGLRQIPGASSTYPLIESFYSRSFGVGTRHRGSAAVYQLKASGDYTTPDIPK</sequence>
<dbReference type="EMBL" id="MVII01000065">
    <property type="protein sequence ID" value="ORB47263.1"/>
    <property type="molecule type" value="Genomic_DNA"/>
</dbReference>
<reference evidence="1 2" key="1">
    <citation type="submission" date="2016-12" db="EMBL/GenBank/DDBJ databases">
        <title>The new phylogeny of genus Mycobacterium.</title>
        <authorList>
            <person name="Tortoli E."/>
            <person name="Trovato A."/>
            <person name="Cirillo D.M."/>
        </authorList>
    </citation>
    <scope>NUCLEOTIDE SEQUENCE [LARGE SCALE GENOMIC DNA]</scope>
    <source>
        <strain evidence="1 2">CCUG 66554</strain>
    </source>
</reference>
<dbReference type="AlphaFoldDB" id="A0A1X0IJS6"/>
<evidence type="ECO:0000313" key="2">
    <source>
        <dbReference type="Proteomes" id="UP000192434"/>
    </source>
</evidence>